<sequence>MNLAVTSVVKEANCLQLNQIYTEDDELSTLKTEGLITRCRTLVWQVRSSPAQKADFAAMTHWSYTYSMLKRLVLLRNVVDKFTWKHSINGLHKADWAVIDDLLLILQLSSKRTWSLCRVLPSFETVILEWRKLNAEMEHLQDMDRIQAGIEKLLEYQELAELVPVYVIVMILNPKIKLKWLERLGGAAAVEKAIEVFVKAVAEALSYLGDVDAALDTYPAILTYWQCNGAQWPQILLVAYDVLPACGSSVPSKLIKTNLCNRIGPQLMEASQILKYGLKNEDRLDFTGYLNTKVMLEEMEVLNVKEDKLPEEISTKDYITLFGPLGERPQRGQGLSTQAAAMSQ</sequence>
<dbReference type="InterPro" id="IPR012337">
    <property type="entry name" value="RNaseH-like_sf"/>
</dbReference>
<evidence type="ECO:0000256" key="2">
    <source>
        <dbReference type="ARBA" id="ARBA00022723"/>
    </source>
</evidence>
<keyword evidence="7" id="KW-1185">Reference proteome</keyword>
<dbReference type="PANTHER" id="PTHR46481">
    <property type="entry name" value="ZINC FINGER BED DOMAIN-CONTAINING PROTEIN 4"/>
    <property type="match status" value="1"/>
</dbReference>
<organism evidence="6 7">
    <name type="scientific">Marasmius tenuissimus</name>
    <dbReference type="NCBI Taxonomy" id="585030"/>
    <lineage>
        <taxon>Eukaryota</taxon>
        <taxon>Fungi</taxon>
        <taxon>Dikarya</taxon>
        <taxon>Basidiomycota</taxon>
        <taxon>Agaricomycotina</taxon>
        <taxon>Agaricomycetes</taxon>
        <taxon>Agaricomycetidae</taxon>
        <taxon>Agaricales</taxon>
        <taxon>Marasmiineae</taxon>
        <taxon>Marasmiaceae</taxon>
        <taxon>Marasmius</taxon>
    </lineage>
</organism>
<dbReference type="SUPFAM" id="SSF53098">
    <property type="entry name" value="Ribonuclease H-like"/>
    <property type="match status" value="1"/>
</dbReference>
<keyword evidence="4" id="KW-0862">Zinc</keyword>
<dbReference type="EMBL" id="JBBXMP010000244">
    <property type="protein sequence ID" value="KAL0059194.1"/>
    <property type="molecule type" value="Genomic_DNA"/>
</dbReference>
<evidence type="ECO:0000256" key="4">
    <source>
        <dbReference type="ARBA" id="ARBA00022833"/>
    </source>
</evidence>
<evidence type="ECO:0000256" key="1">
    <source>
        <dbReference type="ARBA" id="ARBA00004123"/>
    </source>
</evidence>
<dbReference type="InterPro" id="IPR052035">
    <property type="entry name" value="ZnF_BED_domain_contain"/>
</dbReference>
<comment type="subcellular location">
    <subcellularLocation>
        <location evidence="1">Nucleus</location>
    </subcellularLocation>
</comment>
<keyword evidence="2" id="KW-0479">Metal-binding</keyword>
<dbReference type="PANTHER" id="PTHR46481:SF10">
    <property type="entry name" value="ZINC FINGER BED DOMAIN-CONTAINING PROTEIN 39"/>
    <property type="match status" value="1"/>
</dbReference>
<proteinExistence type="predicted"/>
<comment type="caution">
    <text evidence="6">The sequence shown here is derived from an EMBL/GenBank/DDBJ whole genome shotgun (WGS) entry which is preliminary data.</text>
</comment>
<protein>
    <submittedName>
        <fullName evidence="6">Uncharacterized protein</fullName>
    </submittedName>
</protein>
<name>A0ABR2ZD96_9AGAR</name>
<evidence type="ECO:0000313" key="6">
    <source>
        <dbReference type="EMBL" id="KAL0059194.1"/>
    </source>
</evidence>
<gene>
    <name evidence="6" type="ORF">AAF712_014088</name>
</gene>
<evidence type="ECO:0000256" key="3">
    <source>
        <dbReference type="ARBA" id="ARBA00022771"/>
    </source>
</evidence>
<accession>A0ABR2ZD96</accession>
<reference evidence="6 7" key="1">
    <citation type="submission" date="2024-05" db="EMBL/GenBank/DDBJ databases">
        <title>A draft genome resource for the thread blight pathogen Marasmius tenuissimus strain MS-2.</title>
        <authorList>
            <person name="Yulfo-Soto G.E."/>
            <person name="Baruah I.K."/>
            <person name="Amoako-Attah I."/>
            <person name="Bukari Y."/>
            <person name="Meinhardt L.W."/>
            <person name="Bailey B.A."/>
            <person name="Cohen S.P."/>
        </authorList>
    </citation>
    <scope>NUCLEOTIDE SEQUENCE [LARGE SCALE GENOMIC DNA]</scope>
    <source>
        <strain evidence="6 7">MS-2</strain>
    </source>
</reference>
<keyword evidence="5" id="KW-0539">Nucleus</keyword>
<evidence type="ECO:0000313" key="7">
    <source>
        <dbReference type="Proteomes" id="UP001437256"/>
    </source>
</evidence>
<dbReference type="Proteomes" id="UP001437256">
    <property type="component" value="Unassembled WGS sequence"/>
</dbReference>
<keyword evidence="3" id="KW-0863">Zinc-finger</keyword>
<evidence type="ECO:0000256" key="5">
    <source>
        <dbReference type="ARBA" id="ARBA00023242"/>
    </source>
</evidence>